<dbReference type="AlphaFoldDB" id="A0A183TDW2"/>
<evidence type="ECO:0000259" key="3">
    <source>
        <dbReference type="Pfam" id="PF17919"/>
    </source>
</evidence>
<gene>
    <name evidence="4" type="ORF">SSLN_LOCUS14660</name>
</gene>
<reference evidence="4 5" key="2">
    <citation type="submission" date="2018-11" db="EMBL/GenBank/DDBJ databases">
        <authorList>
            <consortium name="Pathogen Informatics"/>
        </authorList>
    </citation>
    <scope>NUCLEOTIDE SEQUENCE [LARGE SCALE GENOMIC DNA]</scope>
    <source>
        <strain evidence="4 5">NST_G2</strain>
    </source>
</reference>
<dbReference type="PANTHER" id="PTHR37984:SF5">
    <property type="entry name" value="PROTEIN NYNRIN-LIKE"/>
    <property type="match status" value="1"/>
</dbReference>
<dbReference type="InterPro" id="IPR043502">
    <property type="entry name" value="DNA/RNA_pol_sf"/>
</dbReference>
<dbReference type="InterPro" id="IPR043128">
    <property type="entry name" value="Rev_trsase/Diguanyl_cyclase"/>
</dbReference>
<dbReference type="InterPro" id="IPR041577">
    <property type="entry name" value="RT_RNaseH_2"/>
</dbReference>
<dbReference type="InterPro" id="IPR000477">
    <property type="entry name" value="RT_dom"/>
</dbReference>
<evidence type="ECO:0000313" key="6">
    <source>
        <dbReference type="WBParaSite" id="SSLN_0001521501-mRNA-1"/>
    </source>
</evidence>
<accession>A0A183TDW2</accession>
<evidence type="ECO:0000259" key="2">
    <source>
        <dbReference type="Pfam" id="PF00078"/>
    </source>
</evidence>
<dbReference type="Pfam" id="PF00078">
    <property type="entry name" value="RVT_1"/>
    <property type="match status" value="1"/>
</dbReference>
<dbReference type="PANTHER" id="PTHR37984">
    <property type="entry name" value="PROTEIN CBG26694"/>
    <property type="match status" value="1"/>
</dbReference>
<dbReference type="Proteomes" id="UP000275846">
    <property type="component" value="Unassembled WGS sequence"/>
</dbReference>
<dbReference type="Pfam" id="PF17919">
    <property type="entry name" value="RT_RNaseH_2"/>
    <property type="match status" value="1"/>
</dbReference>
<protein>
    <submittedName>
        <fullName evidence="6">Reverse transcriptase domain-containing protein</fullName>
    </submittedName>
</protein>
<dbReference type="WBParaSite" id="SSLN_0001521501-mRNA-1">
    <property type="protein sequence ID" value="SSLN_0001521501-mRNA-1"/>
    <property type="gene ID" value="SSLN_0001521501"/>
</dbReference>
<feature type="domain" description="Reverse transcriptase/retrotransposon-derived protein RNase H-like" evidence="3">
    <location>
        <begin position="131"/>
        <end position="195"/>
    </location>
</feature>
<dbReference type="STRING" id="70667.A0A183TDW2"/>
<dbReference type="SUPFAM" id="SSF56672">
    <property type="entry name" value="DNA/RNA polymerases"/>
    <property type="match status" value="1"/>
</dbReference>
<dbReference type="Gene3D" id="3.30.70.270">
    <property type="match status" value="1"/>
</dbReference>
<evidence type="ECO:0000256" key="1">
    <source>
        <dbReference type="ARBA" id="ARBA00023268"/>
    </source>
</evidence>
<evidence type="ECO:0000313" key="4">
    <source>
        <dbReference type="EMBL" id="VDM01046.1"/>
    </source>
</evidence>
<dbReference type="EMBL" id="UYSU01039173">
    <property type="protein sequence ID" value="VDM01046.1"/>
    <property type="molecule type" value="Genomic_DNA"/>
</dbReference>
<keyword evidence="5" id="KW-1185">Reference proteome</keyword>
<dbReference type="OrthoDB" id="6271476at2759"/>
<dbReference type="InterPro" id="IPR050951">
    <property type="entry name" value="Retrovirus_Pol_polyprotein"/>
</dbReference>
<keyword evidence="1" id="KW-0511">Multifunctional enzyme</keyword>
<organism evidence="6">
    <name type="scientific">Schistocephalus solidus</name>
    <name type="common">Tapeworm</name>
    <dbReference type="NCBI Taxonomy" id="70667"/>
    <lineage>
        <taxon>Eukaryota</taxon>
        <taxon>Metazoa</taxon>
        <taxon>Spiralia</taxon>
        <taxon>Lophotrochozoa</taxon>
        <taxon>Platyhelminthes</taxon>
        <taxon>Cestoda</taxon>
        <taxon>Eucestoda</taxon>
        <taxon>Diphyllobothriidea</taxon>
        <taxon>Diphyllobothriidae</taxon>
        <taxon>Schistocephalus</taxon>
    </lineage>
</organism>
<reference evidence="6" key="1">
    <citation type="submission" date="2016-06" db="UniProtKB">
        <authorList>
            <consortium name="WormBaseParasite"/>
        </authorList>
    </citation>
    <scope>IDENTIFICATION</scope>
</reference>
<sequence length="196" mass="21758">MVGRKSTKRACQLVRFWTCATRQGLAEERKPLQYQLAPRSYRAAAYLDDTTVIGSSPDELLQRPETVLSRIQDYGFHLSLNKCNFSMPSVNYLGFLINRDGRHPDPDNINAIKQRPSSKDLISSGNATLFAFEEAKTMLSSDLLLIHFNPDLKIVVAADASNYGTGAVILHVFADNTEKAICNAARSLTSAERNYG</sequence>
<name>A0A183TDW2_SCHSO</name>
<evidence type="ECO:0000313" key="5">
    <source>
        <dbReference type="Proteomes" id="UP000275846"/>
    </source>
</evidence>
<feature type="domain" description="Reverse transcriptase" evidence="2">
    <location>
        <begin position="41"/>
        <end position="96"/>
    </location>
</feature>
<proteinExistence type="predicted"/>
<dbReference type="GO" id="GO:0003824">
    <property type="term" value="F:catalytic activity"/>
    <property type="evidence" value="ECO:0007669"/>
    <property type="project" value="UniProtKB-KW"/>
</dbReference>